<evidence type="ECO:0000256" key="5">
    <source>
        <dbReference type="ARBA" id="ARBA00022898"/>
    </source>
</evidence>
<evidence type="ECO:0000256" key="2">
    <source>
        <dbReference type="ARBA" id="ARBA00010447"/>
    </source>
</evidence>
<evidence type="ECO:0000256" key="3">
    <source>
        <dbReference type="ARBA" id="ARBA00012239"/>
    </source>
</evidence>
<evidence type="ECO:0000256" key="8">
    <source>
        <dbReference type="RuleBase" id="RU004506"/>
    </source>
</evidence>
<proteinExistence type="inferred from homology"/>
<dbReference type="OrthoDB" id="9804366at2"/>
<comment type="catalytic activity">
    <reaction evidence="6 8">
        <text>(sulfur carrier)-H + L-cysteine = (sulfur carrier)-SH + L-alanine</text>
        <dbReference type="Rhea" id="RHEA:43892"/>
        <dbReference type="Rhea" id="RHEA-COMP:14737"/>
        <dbReference type="Rhea" id="RHEA-COMP:14739"/>
        <dbReference type="ChEBI" id="CHEBI:29917"/>
        <dbReference type="ChEBI" id="CHEBI:35235"/>
        <dbReference type="ChEBI" id="CHEBI:57972"/>
        <dbReference type="ChEBI" id="CHEBI:64428"/>
        <dbReference type="EC" id="2.8.1.7"/>
    </reaction>
</comment>
<feature type="domain" description="Aminotransferase class V" evidence="9">
    <location>
        <begin position="30"/>
        <end position="400"/>
    </location>
</feature>
<gene>
    <name evidence="10" type="ORF">A6A03_08645</name>
</gene>
<dbReference type="InterPro" id="IPR015422">
    <property type="entry name" value="PyrdxlP-dep_Trfase_small"/>
</dbReference>
<dbReference type="Gene3D" id="3.40.640.10">
    <property type="entry name" value="Type I PLP-dependent aspartate aminotransferase-like (Major domain)"/>
    <property type="match status" value="1"/>
</dbReference>
<dbReference type="Pfam" id="PF00266">
    <property type="entry name" value="Aminotran_5"/>
    <property type="match status" value="1"/>
</dbReference>
<evidence type="ECO:0000256" key="7">
    <source>
        <dbReference type="RuleBase" id="RU004504"/>
    </source>
</evidence>
<dbReference type="GO" id="GO:0031071">
    <property type="term" value="F:cysteine desulfurase activity"/>
    <property type="evidence" value="ECO:0007669"/>
    <property type="project" value="UniProtKB-UniRule"/>
</dbReference>
<dbReference type="InterPro" id="IPR010970">
    <property type="entry name" value="Cys_dSase_SufS"/>
</dbReference>
<keyword evidence="5 8" id="KW-0663">Pyridoxal phosphate</keyword>
<evidence type="ECO:0000313" key="10">
    <source>
        <dbReference type="EMBL" id="OAN48249.1"/>
    </source>
</evidence>
<comment type="similarity">
    <text evidence="2 8">Belongs to the class-V pyridoxal-phosphate-dependent aminotransferase family. Csd subfamily.</text>
</comment>
<name>A0A178MI07_9CHLR</name>
<dbReference type="NCBIfam" id="TIGR01979">
    <property type="entry name" value="sufS"/>
    <property type="match status" value="1"/>
</dbReference>
<dbReference type="InterPro" id="IPR020578">
    <property type="entry name" value="Aminotrans_V_PyrdxlP_BS"/>
</dbReference>
<dbReference type="Proteomes" id="UP000078287">
    <property type="component" value="Unassembled WGS sequence"/>
</dbReference>
<dbReference type="InterPro" id="IPR000192">
    <property type="entry name" value="Aminotrans_V_dom"/>
</dbReference>
<dbReference type="EMBL" id="LWQS01000033">
    <property type="protein sequence ID" value="OAN48249.1"/>
    <property type="molecule type" value="Genomic_DNA"/>
</dbReference>
<dbReference type="SUPFAM" id="SSF53383">
    <property type="entry name" value="PLP-dependent transferases"/>
    <property type="match status" value="1"/>
</dbReference>
<comment type="cofactor">
    <cofactor evidence="1 7">
        <name>pyridoxal 5'-phosphate</name>
        <dbReference type="ChEBI" id="CHEBI:597326"/>
    </cofactor>
</comment>
<dbReference type="Gene3D" id="3.90.1150.10">
    <property type="entry name" value="Aspartate Aminotransferase, domain 1"/>
    <property type="match status" value="1"/>
</dbReference>
<keyword evidence="11" id="KW-1185">Reference proteome</keyword>
<dbReference type="GO" id="GO:0030170">
    <property type="term" value="F:pyridoxal phosphate binding"/>
    <property type="evidence" value="ECO:0007669"/>
    <property type="project" value="UniProtKB-UniRule"/>
</dbReference>
<organism evidence="10 11">
    <name type="scientific">Chloroflexus islandicus</name>
    <dbReference type="NCBI Taxonomy" id="1707952"/>
    <lineage>
        <taxon>Bacteria</taxon>
        <taxon>Bacillati</taxon>
        <taxon>Chloroflexota</taxon>
        <taxon>Chloroflexia</taxon>
        <taxon>Chloroflexales</taxon>
        <taxon>Chloroflexineae</taxon>
        <taxon>Chloroflexaceae</taxon>
        <taxon>Chloroflexus</taxon>
    </lineage>
</organism>
<dbReference type="STRING" id="1707952.A6A03_08645"/>
<dbReference type="CDD" id="cd06453">
    <property type="entry name" value="SufS_like"/>
    <property type="match status" value="1"/>
</dbReference>
<comment type="function">
    <text evidence="8">Catalyzes the removal of elemental sulfur and selenium atoms from L-cysteine, L-cystine, L-selenocysteine, and L-selenocystine to produce L-alanine.</text>
</comment>
<dbReference type="PANTHER" id="PTHR43586:SF8">
    <property type="entry name" value="CYSTEINE DESULFURASE 1, CHLOROPLASTIC"/>
    <property type="match status" value="1"/>
</dbReference>
<dbReference type="GO" id="GO:0006534">
    <property type="term" value="P:cysteine metabolic process"/>
    <property type="evidence" value="ECO:0007669"/>
    <property type="project" value="UniProtKB-UniRule"/>
</dbReference>
<reference evidence="10 11" key="1">
    <citation type="submission" date="2016-04" db="EMBL/GenBank/DDBJ databases">
        <title>Chloroflexus islandicus sp. nov., a thermophilic filamentous anoxygenic phototrophic bacterium from geyser Strokkur (Iceland).</title>
        <authorList>
            <person name="Gaisin V.A."/>
            <person name="Kalashnikov A.M."/>
            <person name="Sukhacheva M.V."/>
            <person name="Grouzdev D.S."/>
            <person name="Ivanov T.M."/>
            <person name="Kuznetsov B."/>
            <person name="Gorlenko V.M."/>
        </authorList>
    </citation>
    <scope>NUCLEOTIDE SEQUENCE [LARGE SCALE GENOMIC DNA]</scope>
    <source>
        <strain evidence="11">isl-2</strain>
    </source>
</reference>
<dbReference type="InterPro" id="IPR015424">
    <property type="entry name" value="PyrdxlP-dep_Trfase"/>
</dbReference>
<dbReference type="AlphaFoldDB" id="A0A178MI07"/>
<dbReference type="InterPro" id="IPR015421">
    <property type="entry name" value="PyrdxlP-dep_Trfase_major"/>
</dbReference>
<accession>A0A178MI07</accession>
<dbReference type="PROSITE" id="PS00595">
    <property type="entry name" value="AA_TRANSFER_CLASS_5"/>
    <property type="match status" value="1"/>
</dbReference>
<evidence type="ECO:0000259" key="9">
    <source>
        <dbReference type="Pfam" id="PF00266"/>
    </source>
</evidence>
<protein>
    <recommendedName>
        <fullName evidence="3 8">Cysteine desulfurase</fullName>
        <ecNumber evidence="3 8">2.8.1.7</ecNumber>
    </recommendedName>
</protein>
<evidence type="ECO:0000256" key="6">
    <source>
        <dbReference type="ARBA" id="ARBA00050776"/>
    </source>
</evidence>
<dbReference type="PANTHER" id="PTHR43586">
    <property type="entry name" value="CYSTEINE DESULFURASE"/>
    <property type="match status" value="1"/>
</dbReference>
<evidence type="ECO:0000256" key="1">
    <source>
        <dbReference type="ARBA" id="ARBA00001933"/>
    </source>
</evidence>
<dbReference type="EC" id="2.8.1.7" evidence="3 8"/>
<evidence type="ECO:0000313" key="11">
    <source>
        <dbReference type="Proteomes" id="UP000078287"/>
    </source>
</evidence>
<dbReference type="RefSeq" id="WP_066783214.1">
    <property type="nucleotide sequence ID" value="NZ_LWQS01000033.1"/>
</dbReference>
<sequence length="412" mass="45154">MATLSQFDVITLRRDFPILHQEVHGKPLAFLDSAASSQKPRRVIEALEDYYRRYNANVHRGVYRLSEDATFAYERARGKLARLINAPSQREVIFVRNTTEAINLVAYSWGSANIRAGDRILLTMMEHHSNIVPWQLLAQRTGAELVYLPFDGQGRLVLDDLDRLLDERVKLVAFTHQSNVFGTINPVEPIVARARAVGARVLLDAAQSVPHMPVDVQALGIDFLAFSGHKMCGPTGVGVLWGRRELLNAMPPFLGGGSMIDLVELDHSTFAAVPARFEAGTPAIGEAIALGEAADYLREVGLAAIHHHEQELTAYALERLAEVPGLTVYGPPAGPDRGGAVSFSLEGVHPHDVAAILDQEGVAVRAGHHCTQPLHRVLGVPATTRASFYLYNLPEEIDRLAAALRKARQIFA</sequence>
<comment type="caution">
    <text evidence="10">The sequence shown here is derived from an EMBL/GenBank/DDBJ whole genome shotgun (WGS) entry which is preliminary data.</text>
</comment>
<evidence type="ECO:0000256" key="4">
    <source>
        <dbReference type="ARBA" id="ARBA00022679"/>
    </source>
</evidence>
<keyword evidence="4 8" id="KW-0808">Transferase</keyword>